<evidence type="ECO:0000256" key="12">
    <source>
        <dbReference type="ARBA" id="ARBA00023128"/>
    </source>
</evidence>
<evidence type="ECO:0000256" key="15">
    <source>
        <dbReference type="ARBA" id="ARBA00049551"/>
    </source>
</evidence>
<keyword evidence="11" id="KW-0520">NAD</keyword>
<evidence type="ECO:0000256" key="9">
    <source>
        <dbReference type="ARBA" id="ARBA00022982"/>
    </source>
</evidence>
<evidence type="ECO:0000256" key="3">
    <source>
        <dbReference type="ARBA" id="ARBA00012944"/>
    </source>
</evidence>
<sequence length="154" mass="17896">MSYMIIYCSILMMFIKHPISMGITLLTQTILVSLSIGVFSLNFWFSYILLLIMIGGILIIFMYMTSIASNEKFKFNPFYLLVMPIMMIGMETKLNFNTNLIKFNENLNINITLSKFFNFPSNLIIIMIIIYLLITMIAVIKICKINKGPLRQMF</sequence>
<evidence type="ECO:0000256" key="14">
    <source>
        <dbReference type="ARBA" id="ARBA00031019"/>
    </source>
</evidence>
<name>A0A346RHY1_9CUCU</name>
<evidence type="ECO:0000256" key="11">
    <source>
        <dbReference type="ARBA" id="ARBA00023027"/>
    </source>
</evidence>
<dbReference type="InterPro" id="IPR050269">
    <property type="entry name" value="ComplexI_Subunit6"/>
</dbReference>
<protein>
    <recommendedName>
        <fullName evidence="4">NADH-ubiquinone oxidoreductase chain 6</fullName>
        <ecNumber evidence="3">7.1.1.2</ecNumber>
    </recommendedName>
    <alternativeName>
        <fullName evidence="14">NADH dehydrogenase subunit 6</fullName>
    </alternativeName>
</protein>
<dbReference type="EMBL" id="MG193428">
    <property type="protein sequence ID" value="AXS65678.1"/>
    <property type="molecule type" value="Genomic_DNA"/>
</dbReference>
<keyword evidence="12 17" id="KW-0496">Mitochondrion</keyword>
<proteinExistence type="inferred from homology"/>
<gene>
    <name evidence="17" type="primary">nad6</name>
</gene>
<keyword evidence="9" id="KW-0249">Electron transport</keyword>
<evidence type="ECO:0000256" key="1">
    <source>
        <dbReference type="ARBA" id="ARBA00004225"/>
    </source>
</evidence>
<evidence type="ECO:0000256" key="16">
    <source>
        <dbReference type="SAM" id="Phobius"/>
    </source>
</evidence>
<keyword evidence="13 16" id="KW-0472">Membrane</keyword>
<keyword evidence="7 16" id="KW-0812">Transmembrane</keyword>
<geneLocation type="mitochondrion" evidence="17"/>
<organism evidence="17">
    <name type="scientific">Cucujoidea sp. 40 KM-2017</name>
    <dbReference type="NCBI Taxonomy" id="2219379"/>
    <lineage>
        <taxon>Eukaryota</taxon>
        <taxon>Metazoa</taxon>
        <taxon>Ecdysozoa</taxon>
        <taxon>Arthropoda</taxon>
        <taxon>Hexapoda</taxon>
        <taxon>Insecta</taxon>
        <taxon>Pterygota</taxon>
        <taxon>Neoptera</taxon>
        <taxon>Endopterygota</taxon>
        <taxon>Coleoptera</taxon>
        <taxon>Polyphaga</taxon>
        <taxon>Cucujiformia</taxon>
    </lineage>
</organism>
<dbReference type="EC" id="7.1.1.2" evidence="3"/>
<feature type="transmembrane region" description="Helical" evidence="16">
    <location>
        <begin position="21"/>
        <end position="41"/>
    </location>
</feature>
<evidence type="ECO:0000256" key="6">
    <source>
        <dbReference type="ARBA" id="ARBA00022660"/>
    </source>
</evidence>
<evidence type="ECO:0000256" key="5">
    <source>
        <dbReference type="ARBA" id="ARBA00022448"/>
    </source>
</evidence>
<dbReference type="PANTHER" id="PTHR11435">
    <property type="entry name" value="NADH UBIQUINONE OXIDOREDUCTASE SUBUNIT ND6"/>
    <property type="match status" value="1"/>
</dbReference>
<evidence type="ECO:0000256" key="4">
    <source>
        <dbReference type="ARBA" id="ARBA00021095"/>
    </source>
</evidence>
<comment type="catalytic activity">
    <reaction evidence="15">
        <text>a ubiquinone + NADH + 5 H(+)(in) = a ubiquinol + NAD(+) + 4 H(+)(out)</text>
        <dbReference type="Rhea" id="RHEA:29091"/>
        <dbReference type="Rhea" id="RHEA-COMP:9565"/>
        <dbReference type="Rhea" id="RHEA-COMP:9566"/>
        <dbReference type="ChEBI" id="CHEBI:15378"/>
        <dbReference type="ChEBI" id="CHEBI:16389"/>
        <dbReference type="ChEBI" id="CHEBI:17976"/>
        <dbReference type="ChEBI" id="CHEBI:57540"/>
        <dbReference type="ChEBI" id="CHEBI:57945"/>
        <dbReference type="EC" id="7.1.1.2"/>
    </reaction>
</comment>
<evidence type="ECO:0000256" key="8">
    <source>
        <dbReference type="ARBA" id="ARBA00022967"/>
    </source>
</evidence>
<comment type="subcellular location">
    <subcellularLocation>
        <location evidence="1">Mitochondrion membrane</location>
        <topology evidence="1">Multi-pass membrane protein</topology>
    </subcellularLocation>
</comment>
<evidence type="ECO:0000313" key="17">
    <source>
        <dbReference type="EMBL" id="AXS65678.1"/>
    </source>
</evidence>
<dbReference type="GO" id="GO:0008137">
    <property type="term" value="F:NADH dehydrogenase (ubiquinone) activity"/>
    <property type="evidence" value="ECO:0007669"/>
    <property type="project" value="UniProtKB-EC"/>
</dbReference>
<dbReference type="GO" id="GO:0031966">
    <property type="term" value="C:mitochondrial membrane"/>
    <property type="evidence" value="ECO:0007669"/>
    <property type="project" value="UniProtKB-SubCell"/>
</dbReference>
<feature type="transmembrane region" description="Helical" evidence="16">
    <location>
        <begin position="78"/>
        <end position="96"/>
    </location>
</feature>
<reference evidence="17" key="1">
    <citation type="journal article" date="2018" name="J. ISSAAS">
        <title>The contribution of mitochondrial metagenomics to large-scale data mining and phylogenetic analysis of Coleoptera.</title>
        <authorList>
            <person name="Miller K."/>
            <person name="Linard B."/>
            <person name="Motyka M."/>
            <person name="Bocek M."/>
            <person name="Vogler A.P."/>
        </authorList>
    </citation>
    <scope>NUCLEOTIDE SEQUENCE</scope>
</reference>
<feature type="transmembrane region" description="Helical" evidence="16">
    <location>
        <begin position="47"/>
        <end position="66"/>
    </location>
</feature>
<evidence type="ECO:0000256" key="13">
    <source>
        <dbReference type="ARBA" id="ARBA00023136"/>
    </source>
</evidence>
<keyword evidence="6" id="KW-0679">Respiratory chain</keyword>
<keyword evidence="5" id="KW-0813">Transport</keyword>
<keyword evidence="10 16" id="KW-1133">Transmembrane helix</keyword>
<accession>A0A346RHY1</accession>
<evidence type="ECO:0000256" key="10">
    <source>
        <dbReference type="ARBA" id="ARBA00022989"/>
    </source>
</evidence>
<evidence type="ECO:0000256" key="7">
    <source>
        <dbReference type="ARBA" id="ARBA00022692"/>
    </source>
</evidence>
<feature type="transmembrane region" description="Helical" evidence="16">
    <location>
        <begin position="123"/>
        <end position="143"/>
    </location>
</feature>
<dbReference type="AlphaFoldDB" id="A0A346RHY1"/>
<evidence type="ECO:0000256" key="2">
    <source>
        <dbReference type="ARBA" id="ARBA00005698"/>
    </source>
</evidence>
<comment type="similarity">
    <text evidence="2">Belongs to the complex I subunit 6 family.</text>
</comment>
<keyword evidence="8" id="KW-1278">Translocase</keyword>
<dbReference type="PANTHER" id="PTHR11435:SF1">
    <property type="entry name" value="NADH-UBIQUINONE OXIDOREDUCTASE CHAIN 6"/>
    <property type="match status" value="1"/>
</dbReference>